<evidence type="ECO:0000313" key="1">
    <source>
        <dbReference type="EMBL" id="CAD8057954.1"/>
    </source>
</evidence>
<dbReference type="EMBL" id="CAJJDM010000025">
    <property type="protein sequence ID" value="CAD8057954.1"/>
    <property type="molecule type" value="Genomic_DNA"/>
</dbReference>
<sequence length="1502" mass="175353">MISNTISINSSFKCNIYYHSPLQCIQSTSLVKCKYEIQENICLETEQRNLGCSSNLNEEACIFQLTDQWGNDVNCIFLQRCQTINQVQLQKFNCSDKLNKLACMNLQQKECVWVNKCLNINEDSKIKTSSECQIYNLPVTPYTCQQFQYGLCMSNGKDGDFRCVEVRLDQLQSISCNQQGLNEKACIAIKTLDQKCIFENKRCQSIESFQIISCDQKLNINACLFSKQLSRQKCEWFESSCRIFQEQNYKCITKKIVNSFVCQNSQGLCMYDEKQKSCQIIQQNKINQLHCNTIGLSREGCLQIKNENCSFYGGICQELNEQDLKSYLCNMDLNEKACINLETEFQYCQWNGIKCERIFINQDIDCPMNFVNKSIKVNGNVCQAISKPDILCKYNQKTNLCVSSLINDECNTSFINLLGCLSIQNNKQACQWIQNQCKQIKIDIIKTTTCENLGYANPYACSQVYQNDSIGCFYDKISQKCKSINVDLNHNSIKIFLNTITCKDQSLGINKVLCASITTELTPCRWHQQQCIYINQKGDIANVPCIHLQYANYQTCSLVQYNNEPCLFFENAKGCINQIDSQTNCETKGLNYIGCQLINKNCYFDKIMCIIKQDIDFIIENNDNDTKVNDYQIIQFNYNNNLKCNSRYLTKITCSQIITIGEKCIWSFNLNSCIEASIKSNDNCLAYSGTNIIINPNVCASIRMDIPEFCAFDAIKKNCKIQYYNCTTKCCTEYYMIGINAHSCSRYSSKEEGIYCYFHDSRCQELKADIVDISNQDLVKQYYNDLKLPCTSMNINSCHMINWSTSQLCYYNGQTCNNLNQQFFPNLKIFTEYPSKLNEFACLAIEATLSSQNQMKYFSYNSQTQRCKELILDSEYPFLNCEDAIGNKNLCTRYTGNKFCKWDPETLKCVTMTLDEIAEIQYCNSNLNIKTCVENKILNCYFSYENDKCVQASEDIDCDQFNQKGKVSYSVCKYINKSGQKCVYSEDLKICIKSEKEYEDVNCNCDISISSGNNRVCYNSTCGYCRWDSNNFICYQNETDTTELLCNDNLNKILCQLVKKEACIWNDIEYQCQVFTPKTSEQFEILNINASYPYNEKVCLLISEAGYYFDRELKKCIKLSDNTNQLRCDQFQMNQYACLYLTRGHYCFYDSNEQIPNNFCKFFEDEQSICNTSNLINIEVCMNLPVSCLFNGSTLQCESFQVQQTHTYWQLFDYSKNKKHHNKIACASVGSAQTEFLNENLCTQQEGKFQQCNFEKYGFWKEYTCQVYQFLFQNVDCGIQQNQQDLICQNMENQNDCPDQDLLEILPEYEKFDPEINISIEWSSINLTCRKQKINYYSEQSFIIEIKYFPKFMISITKLQKFYIISLGLKEFNFLIFQQKDSKSQNQMRKNEQQVIGLLETHFFEGYINPIRYLQRIYLQGKINQKIDTGAKKLCYSFKENRILVYYYQFQREYLKRLYYEQMYELTLDNRIYLMDQFVLRNPEIINKREQLQNQIELLKQN</sequence>
<comment type="caution">
    <text evidence="1">The sequence shown here is derived from an EMBL/GenBank/DDBJ whole genome shotgun (WGS) entry which is preliminary data.</text>
</comment>
<evidence type="ECO:0000313" key="2">
    <source>
        <dbReference type="Proteomes" id="UP000688137"/>
    </source>
</evidence>
<dbReference type="OMA" id="NCEDAIG"/>
<organism evidence="1 2">
    <name type="scientific">Paramecium primaurelia</name>
    <dbReference type="NCBI Taxonomy" id="5886"/>
    <lineage>
        <taxon>Eukaryota</taxon>
        <taxon>Sar</taxon>
        <taxon>Alveolata</taxon>
        <taxon>Ciliophora</taxon>
        <taxon>Intramacronucleata</taxon>
        <taxon>Oligohymenophorea</taxon>
        <taxon>Peniculida</taxon>
        <taxon>Parameciidae</taxon>
        <taxon>Paramecium</taxon>
    </lineage>
</organism>
<name>A0A8S1L5M1_PARPR</name>
<accession>A0A8S1L5M1</accession>
<protein>
    <submittedName>
        <fullName evidence="1">Uncharacterized protein</fullName>
    </submittedName>
</protein>
<reference evidence="1" key="1">
    <citation type="submission" date="2021-01" db="EMBL/GenBank/DDBJ databases">
        <authorList>
            <consortium name="Genoscope - CEA"/>
            <person name="William W."/>
        </authorList>
    </citation>
    <scope>NUCLEOTIDE SEQUENCE</scope>
</reference>
<gene>
    <name evidence="1" type="ORF">PPRIM_AZ9-3.1.T0260303</name>
</gene>
<dbReference type="Proteomes" id="UP000688137">
    <property type="component" value="Unassembled WGS sequence"/>
</dbReference>
<proteinExistence type="predicted"/>
<keyword evidence="2" id="KW-1185">Reference proteome</keyword>